<keyword evidence="2" id="KW-1185">Reference proteome</keyword>
<reference evidence="1" key="1">
    <citation type="journal article" date="2020" name="Fungal Divers.">
        <title>Resolving the Mortierellaceae phylogeny through synthesis of multi-gene phylogenetics and phylogenomics.</title>
        <authorList>
            <person name="Vandepol N."/>
            <person name="Liber J."/>
            <person name="Desiro A."/>
            <person name="Na H."/>
            <person name="Kennedy M."/>
            <person name="Barry K."/>
            <person name="Grigoriev I.V."/>
            <person name="Miller A.N."/>
            <person name="O'Donnell K."/>
            <person name="Stajich J.E."/>
            <person name="Bonito G."/>
        </authorList>
    </citation>
    <scope>NUCLEOTIDE SEQUENCE</scope>
    <source>
        <strain evidence="1">KOD1015</strain>
    </source>
</reference>
<sequence length="208" mass="23641">DMATEMTTINFVGVDISPIYPTAIHPRNCNFYNENITKGISQPDSAFDVVFQRNVVCGLTFEHWQRVMKEAFRVLKPGGYYECVESDVSIQNAGPQTDTVFEHLRMSMASRNVDPSIVRSLDRLMAAIGFTDIQVKEYCVPVGKWGGKVGQLWKENIFAVLQTVRPHLARAARISESQVQEIVQAMHLETLDYRSHQVIYVVYGRKPQ</sequence>
<gene>
    <name evidence="1" type="ORF">BGW38_005001</name>
</gene>
<organism evidence="1 2">
    <name type="scientific">Lunasporangiospora selenospora</name>
    <dbReference type="NCBI Taxonomy" id="979761"/>
    <lineage>
        <taxon>Eukaryota</taxon>
        <taxon>Fungi</taxon>
        <taxon>Fungi incertae sedis</taxon>
        <taxon>Mucoromycota</taxon>
        <taxon>Mortierellomycotina</taxon>
        <taxon>Mortierellomycetes</taxon>
        <taxon>Mortierellales</taxon>
        <taxon>Mortierellaceae</taxon>
        <taxon>Lunasporangiospora</taxon>
    </lineage>
</organism>
<evidence type="ECO:0000313" key="2">
    <source>
        <dbReference type="Proteomes" id="UP000780801"/>
    </source>
</evidence>
<dbReference type="EMBL" id="JAABOA010003176">
    <property type="protein sequence ID" value="KAF9578952.1"/>
    <property type="molecule type" value="Genomic_DNA"/>
</dbReference>
<feature type="non-terminal residue" evidence="1">
    <location>
        <position position="1"/>
    </location>
</feature>
<dbReference type="Proteomes" id="UP000780801">
    <property type="component" value="Unassembled WGS sequence"/>
</dbReference>
<proteinExistence type="predicted"/>
<dbReference type="Pfam" id="PF13489">
    <property type="entry name" value="Methyltransf_23"/>
    <property type="match status" value="1"/>
</dbReference>
<name>A0A9P6KBT3_9FUNG</name>
<dbReference type="InterPro" id="IPR029063">
    <property type="entry name" value="SAM-dependent_MTases_sf"/>
</dbReference>
<evidence type="ECO:0000313" key="1">
    <source>
        <dbReference type="EMBL" id="KAF9578952.1"/>
    </source>
</evidence>
<dbReference type="AlphaFoldDB" id="A0A9P6KBT3"/>
<protein>
    <recommendedName>
        <fullName evidence="3">Methyltransferase type 11 domain-containing protein</fullName>
    </recommendedName>
</protein>
<dbReference type="OrthoDB" id="2013972at2759"/>
<evidence type="ECO:0008006" key="3">
    <source>
        <dbReference type="Google" id="ProtNLM"/>
    </source>
</evidence>
<accession>A0A9P6KBT3</accession>
<dbReference type="Gene3D" id="3.40.50.150">
    <property type="entry name" value="Vaccinia Virus protein VP39"/>
    <property type="match status" value="1"/>
</dbReference>
<dbReference type="CDD" id="cd02440">
    <property type="entry name" value="AdoMet_MTases"/>
    <property type="match status" value="1"/>
</dbReference>
<comment type="caution">
    <text evidence="1">The sequence shown here is derived from an EMBL/GenBank/DDBJ whole genome shotgun (WGS) entry which is preliminary data.</text>
</comment>
<dbReference type="SUPFAM" id="SSF53335">
    <property type="entry name" value="S-adenosyl-L-methionine-dependent methyltransferases"/>
    <property type="match status" value="1"/>
</dbReference>